<accession>A0ACB8QFG1</accession>
<protein>
    <submittedName>
        <fullName evidence="1">Uncharacterized protein</fullName>
    </submittedName>
</protein>
<reference evidence="1" key="1">
    <citation type="submission" date="2021-02" db="EMBL/GenBank/DDBJ databases">
        <authorList>
            <consortium name="DOE Joint Genome Institute"/>
            <person name="Ahrendt S."/>
            <person name="Looney B.P."/>
            <person name="Miyauchi S."/>
            <person name="Morin E."/>
            <person name="Drula E."/>
            <person name="Courty P.E."/>
            <person name="Chicoki N."/>
            <person name="Fauchery L."/>
            <person name="Kohler A."/>
            <person name="Kuo A."/>
            <person name="Labutti K."/>
            <person name="Pangilinan J."/>
            <person name="Lipzen A."/>
            <person name="Riley R."/>
            <person name="Andreopoulos W."/>
            <person name="He G."/>
            <person name="Johnson J."/>
            <person name="Barry K.W."/>
            <person name="Grigoriev I.V."/>
            <person name="Nagy L."/>
            <person name="Hibbett D."/>
            <person name="Henrissat B."/>
            <person name="Matheny P.B."/>
            <person name="Labbe J."/>
            <person name="Martin F."/>
        </authorList>
    </citation>
    <scope>NUCLEOTIDE SEQUENCE</scope>
    <source>
        <strain evidence="1">EC-137</strain>
    </source>
</reference>
<gene>
    <name evidence="1" type="ORF">K488DRAFT_72058</name>
</gene>
<evidence type="ECO:0000313" key="1">
    <source>
        <dbReference type="EMBL" id="KAI0030583.1"/>
    </source>
</evidence>
<name>A0ACB8QFG1_9AGAM</name>
<evidence type="ECO:0000313" key="2">
    <source>
        <dbReference type="Proteomes" id="UP000814128"/>
    </source>
</evidence>
<dbReference type="Proteomes" id="UP000814128">
    <property type="component" value="Unassembled WGS sequence"/>
</dbReference>
<keyword evidence="2" id="KW-1185">Reference proteome</keyword>
<proteinExistence type="predicted"/>
<dbReference type="EMBL" id="MU273614">
    <property type="protein sequence ID" value="KAI0030583.1"/>
    <property type="molecule type" value="Genomic_DNA"/>
</dbReference>
<comment type="caution">
    <text evidence="1">The sequence shown here is derived from an EMBL/GenBank/DDBJ whole genome shotgun (WGS) entry which is preliminary data.</text>
</comment>
<organism evidence="1 2">
    <name type="scientific">Vararia minispora EC-137</name>
    <dbReference type="NCBI Taxonomy" id="1314806"/>
    <lineage>
        <taxon>Eukaryota</taxon>
        <taxon>Fungi</taxon>
        <taxon>Dikarya</taxon>
        <taxon>Basidiomycota</taxon>
        <taxon>Agaricomycotina</taxon>
        <taxon>Agaricomycetes</taxon>
        <taxon>Russulales</taxon>
        <taxon>Lachnocladiaceae</taxon>
        <taxon>Vararia</taxon>
    </lineage>
</organism>
<sequence>MSSGEDQPSVYALLIGIDQYKHRSAEWPNLSGAVADMELVESFLLYDLRVPASRIRTLRNQEATRSAIVGAIEKLAVAHDIAYGGAILIYFAGHGASVHNKQAIVPCDAPPWSGNLKDVISDVKLSSLLQKLANAKGDNITVIFDCCHSASGTRGSDGPYTVRGVPLHGYNETGDDVPTGAARNGLRGVSNDGKFLHAGLSSHVLLAACGEEEEARERDGKGLFTHELIACLRQKGVDAFTYSDLIIDVGRLANDKQTPQCEGTNKHRKLFNSLVQHRGQPLHRISRTNSNTFRIENAGNVLGLTPIGSEFAVYSSPEDLAQRDSEALFYLEVDAVETAFCTAHPLGSFPPPSALAPRAVGLMTRVGRPLGDLRVHVPDDFPHTAVVIDAFERLHELRAAQRWMINPAPHDAAHLGLVSVEGGRTLAFEVLDAQIRALGLNRLGFTVPADAHFLESVLRAAAHFFWHLRRVPIAKKNRAEEKIIHQLRGKVEVHVHELRETEDLDEDLQYILQPKKNDIIRPIAVGESPRSWKVVADNGQSLYGIELVNKVKVGFFASALYFDCRTLEINELYGPAAAAPNTMGDWDAPLRPFTGGGPPSTLQLNYGNGGGKVLRFALEDGQDVDVGFVKLLVSNARFDMSAVEQAPLQTVRAGDRRRGVPSKSLMRAQRMPETVWDEVTLPVVQTREA</sequence>
<reference evidence="1" key="2">
    <citation type="journal article" date="2022" name="New Phytol.">
        <title>Evolutionary transition to the ectomycorrhizal habit in the genomes of a hyperdiverse lineage of mushroom-forming fungi.</title>
        <authorList>
            <person name="Looney B."/>
            <person name="Miyauchi S."/>
            <person name="Morin E."/>
            <person name="Drula E."/>
            <person name="Courty P.E."/>
            <person name="Kohler A."/>
            <person name="Kuo A."/>
            <person name="LaButti K."/>
            <person name="Pangilinan J."/>
            <person name="Lipzen A."/>
            <person name="Riley R."/>
            <person name="Andreopoulos W."/>
            <person name="He G."/>
            <person name="Johnson J."/>
            <person name="Nolan M."/>
            <person name="Tritt A."/>
            <person name="Barry K.W."/>
            <person name="Grigoriev I.V."/>
            <person name="Nagy L.G."/>
            <person name="Hibbett D."/>
            <person name="Henrissat B."/>
            <person name="Matheny P.B."/>
            <person name="Labbe J."/>
            <person name="Martin F.M."/>
        </authorList>
    </citation>
    <scope>NUCLEOTIDE SEQUENCE</scope>
    <source>
        <strain evidence="1">EC-137</strain>
    </source>
</reference>